<evidence type="ECO:0000256" key="2">
    <source>
        <dbReference type="ARBA" id="ARBA00022475"/>
    </source>
</evidence>
<evidence type="ECO:0000256" key="1">
    <source>
        <dbReference type="ARBA" id="ARBA00004651"/>
    </source>
</evidence>
<evidence type="ECO:0000259" key="9">
    <source>
        <dbReference type="SMART" id="SM00014"/>
    </source>
</evidence>
<proteinExistence type="predicted"/>
<evidence type="ECO:0000313" key="10">
    <source>
        <dbReference type="EMBL" id="MFC4829263.1"/>
    </source>
</evidence>
<feature type="transmembrane region" description="Helical" evidence="8">
    <location>
        <begin position="215"/>
        <end position="234"/>
    </location>
</feature>
<evidence type="ECO:0000313" key="11">
    <source>
        <dbReference type="Proteomes" id="UP001595960"/>
    </source>
</evidence>
<evidence type="ECO:0000256" key="6">
    <source>
        <dbReference type="ARBA" id="ARBA00023136"/>
    </source>
</evidence>
<keyword evidence="2" id="KW-1003">Cell membrane</keyword>
<feature type="compositionally biased region" description="Low complexity" evidence="7">
    <location>
        <begin position="1"/>
        <end position="10"/>
    </location>
</feature>
<keyword evidence="11" id="KW-1185">Reference proteome</keyword>
<feature type="transmembrane region" description="Helical" evidence="8">
    <location>
        <begin position="127"/>
        <end position="144"/>
    </location>
</feature>
<feature type="transmembrane region" description="Helical" evidence="8">
    <location>
        <begin position="43"/>
        <end position="65"/>
    </location>
</feature>
<feature type="domain" description="Phosphatidic acid phosphatase type 2/haloperoxidase" evidence="9">
    <location>
        <begin position="127"/>
        <end position="230"/>
    </location>
</feature>
<dbReference type="CDD" id="cd03392">
    <property type="entry name" value="PAP2_like_2"/>
    <property type="match status" value="1"/>
</dbReference>
<dbReference type="PANTHER" id="PTHR14969">
    <property type="entry name" value="SPHINGOSINE-1-PHOSPHATE PHOSPHOHYDROLASE"/>
    <property type="match status" value="1"/>
</dbReference>
<keyword evidence="3 8" id="KW-0812">Transmembrane</keyword>
<evidence type="ECO:0000256" key="4">
    <source>
        <dbReference type="ARBA" id="ARBA00022801"/>
    </source>
</evidence>
<keyword evidence="4" id="KW-0378">Hydrolase</keyword>
<feature type="region of interest" description="Disordered" evidence="7">
    <location>
        <begin position="257"/>
        <end position="276"/>
    </location>
</feature>
<dbReference type="Gene3D" id="1.20.144.10">
    <property type="entry name" value="Phosphatidic acid phosphatase type 2/haloperoxidase"/>
    <property type="match status" value="2"/>
</dbReference>
<dbReference type="SMART" id="SM00014">
    <property type="entry name" value="acidPPc"/>
    <property type="match status" value="1"/>
</dbReference>
<evidence type="ECO:0000256" key="8">
    <source>
        <dbReference type="SAM" id="Phobius"/>
    </source>
</evidence>
<reference evidence="11" key="1">
    <citation type="journal article" date="2019" name="Int. J. Syst. Evol. Microbiol.">
        <title>The Global Catalogue of Microorganisms (GCM) 10K type strain sequencing project: providing services to taxonomists for standard genome sequencing and annotation.</title>
        <authorList>
            <consortium name="The Broad Institute Genomics Platform"/>
            <consortium name="The Broad Institute Genome Sequencing Center for Infectious Disease"/>
            <person name="Wu L."/>
            <person name="Ma J."/>
        </authorList>
    </citation>
    <scope>NUCLEOTIDE SEQUENCE [LARGE SCALE GENOMIC DNA]</scope>
    <source>
        <strain evidence="11">CGMCC 1.12192</strain>
    </source>
</reference>
<keyword evidence="6 8" id="KW-0472">Membrane</keyword>
<comment type="caution">
    <text evidence="10">The sequence shown here is derived from an EMBL/GenBank/DDBJ whole genome shotgun (WGS) entry which is preliminary data.</text>
</comment>
<organism evidence="10 11">
    <name type="scientific">Agromyces aurantiacus</name>
    <dbReference type="NCBI Taxonomy" id="165814"/>
    <lineage>
        <taxon>Bacteria</taxon>
        <taxon>Bacillati</taxon>
        <taxon>Actinomycetota</taxon>
        <taxon>Actinomycetes</taxon>
        <taxon>Micrococcales</taxon>
        <taxon>Microbacteriaceae</taxon>
        <taxon>Agromyces</taxon>
    </lineage>
</organism>
<evidence type="ECO:0000256" key="5">
    <source>
        <dbReference type="ARBA" id="ARBA00022989"/>
    </source>
</evidence>
<feature type="transmembrane region" description="Helical" evidence="8">
    <location>
        <begin position="164"/>
        <end position="184"/>
    </location>
</feature>
<sequence length="276" mass="29130">MSAPGTDAGPPATPPSEGGAATKEGEDLRPVAREARTEYVGRFVPFAAGIAAVVMAAVLGLVIVMRAGGLPFGIDEEWAEEVFEFRGGIGDVVAFGMDRLGGGIMGVFVVPIVTAAILLVVRRPWAALYFIVASAASAGMVQVLKNLFGRARPEDILVIADYGSFPSGHVANAATIAVAIGIIVPKRWVWVTGAAYTFLMAVSRTYVGAHWITDTIGGALVGAGMALLVWTVFARKLEDERLRRLAIVSERNAALAQSHITPPARPRERDPLVESP</sequence>
<keyword evidence="5 8" id="KW-1133">Transmembrane helix</keyword>
<dbReference type="RefSeq" id="WP_239562623.1">
    <property type="nucleotide sequence ID" value="NZ_JAFBBW010000001.1"/>
</dbReference>
<evidence type="ECO:0000256" key="7">
    <source>
        <dbReference type="SAM" id="MobiDB-lite"/>
    </source>
</evidence>
<name>A0ABV9R556_9MICO</name>
<dbReference type="PANTHER" id="PTHR14969:SF62">
    <property type="entry name" value="DECAPRENYLPHOSPHORYL-5-PHOSPHORIBOSE PHOSPHATASE RV3807C-RELATED"/>
    <property type="match status" value="1"/>
</dbReference>
<feature type="region of interest" description="Disordered" evidence="7">
    <location>
        <begin position="1"/>
        <end position="27"/>
    </location>
</feature>
<accession>A0ABV9R556</accession>
<dbReference type="Proteomes" id="UP001595960">
    <property type="component" value="Unassembled WGS sequence"/>
</dbReference>
<feature type="transmembrane region" description="Helical" evidence="8">
    <location>
        <begin position="189"/>
        <end position="209"/>
    </location>
</feature>
<dbReference type="SUPFAM" id="SSF48317">
    <property type="entry name" value="Acid phosphatase/Vanadium-dependent haloperoxidase"/>
    <property type="match status" value="1"/>
</dbReference>
<dbReference type="InterPro" id="IPR036938">
    <property type="entry name" value="PAP2/HPO_sf"/>
</dbReference>
<feature type="compositionally biased region" description="Basic and acidic residues" evidence="7">
    <location>
        <begin position="265"/>
        <end position="276"/>
    </location>
</feature>
<comment type="subcellular location">
    <subcellularLocation>
        <location evidence="1">Cell membrane</location>
        <topology evidence="1">Multi-pass membrane protein</topology>
    </subcellularLocation>
</comment>
<evidence type="ECO:0000256" key="3">
    <source>
        <dbReference type="ARBA" id="ARBA00022692"/>
    </source>
</evidence>
<protein>
    <submittedName>
        <fullName evidence="10">Phosphatase PAP2 family protein</fullName>
    </submittedName>
</protein>
<feature type="transmembrane region" description="Helical" evidence="8">
    <location>
        <begin position="100"/>
        <end position="120"/>
    </location>
</feature>
<gene>
    <name evidence="10" type="ORF">ACFPER_10700</name>
</gene>
<dbReference type="InterPro" id="IPR000326">
    <property type="entry name" value="PAP2/HPO"/>
</dbReference>
<dbReference type="Pfam" id="PF01569">
    <property type="entry name" value="PAP2"/>
    <property type="match status" value="1"/>
</dbReference>
<dbReference type="EMBL" id="JBHSJC010000001">
    <property type="protein sequence ID" value="MFC4829263.1"/>
    <property type="molecule type" value="Genomic_DNA"/>
</dbReference>